<dbReference type="Pfam" id="PF04307">
    <property type="entry name" value="YdjM"/>
    <property type="match status" value="2"/>
</dbReference>
<dbReference type="AlphaFoldDB" id="A0A239LLI4"/>
<keyword evidence="1" id="KW-1133">Transmembrane helix</keyword>
<name>A0A239LLI4_9ACTN</name>
<evidence type="ECO:0000313" key="3">
    <source>
        <dbReference type="Proteomes" id="UP000198362"/>
    </source>
</evidence>
<accession>A0A239LLI4</accession>
<feature type="transmembrane region" description="Helical" evidence="1">
    <location>
        <begin position="121"/>
        <end position="140"/>
    </location>
</feature>
<dbReference type="RefSeq" id="WP_089248285.1">
    <property type="nucleotide sequence ID" value="NZ_FZPH01000004.1"/>
</dbReference>
<dbReference type="InterPro" id="IPR007404">
    <property type="entry name" value="YdjM-like"/>
</dbReference>
<feature type="transmembrane region" description="Helical" evidence="1">
    <location>
        <begin position="250"/>
        <end position="272"/>
    </location>
</feature>
<feature type="transmembrane region" description="Helical" evidence="1">
    <location>
        <begin position="165"/>
        <end position="186"/>
    </location>
</feature>
<organism evidence="2 3">
    <name type="scientific">Asanoa hainanensis</name>
    <dbReference type="NCBI Taxonomy" id="560556"/>
    <lineage>
        <taxon>Bacteria</taxon>
        <taxon>Bacillati</taxon>
        <taxon>Actinomycetota</taxon>
        <taxon>Actinomycetes</taxon>
        <taxon>Micromonosporales</taxon>
        <taxon>Micromonosporaceae</taxon>
        <taxon>Asanoa</taxon>
    </lineage>
</organism>
<evidence type="ECO:0000256" key="1">
    <source>
        <dbReference type="SAM" id="Phobius"/>
    </source>
</evidence>
<dbReference type="GO" id="GO:0016787">
    <property type="term" value="F:hydrolase activity"/>
    <property type="evidence" value="ECO:0007669"/>
    <property type="project" value="UniProtKB-KW"/>
</dbReference>
<dbReference type="PROSITE" id="PS51257">
    <property type="entry name" value="PROKAR_LIPOPROTEIN"/>
    <property type="match status" value="1"/>
</dbReference>
<evidence type="ECO:0000313" key="2">
    <source>
        <dbReference type="EMBL" id="SNT31235.1"/>
    </source>
</evidence>
<gene>
    <name evidence="2" type="ORF">SAMN05421812_104419</name>
</gene>
<dbReference type="Proteomes" id="UP000198362">
    <property type="component" value="Unassembled WGS sequence"/>
</dbReference>
<keyword evidence="1" id="KW-0812">Transmembrane</keyword>
<keyword evidence="3" id="KW-1185">Reference proteome</keyword>
<keyword evidence="2" id="KW-0378">Hydrolase</keyword>
<dbReference type="OrthoDB" id="3425909at2"/>
<protein>
    <submittedName>
        <fullName evidence="2">LexA-binding, inner membrane-associated putative hydrolase</fullName>
    </submittedName>
</protein>
<reference evidence="2 3" key="1">
    <citation type="submission" date="2017-06" db="EMBL/GenBank/DDBJ databases">
        <authorList>
            <person name="Kim H.J."/>
            <person name="Triplett B.A."/>
        </authorList>
    </citation>
    <scope>NUCLEOTIDE SEQUENCE [LARGE SCALE GENOMIC DNA]</scope>
    <source>
        <strain evidence="2 3">CGMCC 4.5593</strain>
    </source>
</reference>
<keyword evidence="1" id="KW-0472">Membrane</keyword>
<sequence>MMGKSHALSGAVGWLGGCAGLVAAGHPVAPLSIVAGAAVASGFALLPDIDHPSSTVSRTLGPITRMISRGVSGAAAAFGKATCDHCERQRGQGGHRLVTHTVPFAILVFLLAALAGRYGGVTASIVIVGFAVWLATHSALTPHTRAEIVDALIPGQIRGKRARKFTAALGAIIAATAFAYAVRHFAEPGASWWWVGLAAGWGTLAHTLGDSITHWGSPLFWPAKIRGCTWRTVGTPKFMRFRAGGPVERWLMVPGMALIGLGAAYLLLAPVARGYLG</sequence>
<dbReference type="EMBL" id="FZPH01000004">
    <property type="protein sequence ID" value="SNT31235.1"/>
    <property type="molecule type" value="Genomic_DNA"/>
</dbReference>
<proteinExistence type="predicted"/>